<comment type="function">
    <text evidence="4 5">Required for flagellar hook formation. May act as a scaffolding protein.</text>
</comment>
<evidence type="ECO:0000256" key="1">
    <source>
        <dbReference type="ARBA" id="ARBA00010577"/>
    </source>
</evidence>
<dbReference type="Pfam" id="PF13860">
    <property type="entry name" value="FlgD_ig"/>
    <property type="match status" value="1"/>
</dbReference>
<evidence type="ECO:0000259" key="6">
    <source>
        <dbReference type="Pfam" id="PF13860"/>
    </source>
</evidence>
<evidence type="ECO:0000256" key="4">
    <source>
        <dbReference type="ARBA" id="ARBA00024746"/>
    </source>
</evidence>
<dbReference type="InterPro" id="IPR025965">
    <property type="entry name" value="FlgD/Vpr_Ig-like"/>
</dbReference>
<evidence type="ECO:0000256" key="5">
    <source>
        <dbReference type="RuleBase" id="RU362076"/>
    </source>
</evidence>
<dbReference type="Proteomes" id="UP000228751">
    <property type="component" value="Unassembled WGS sequence"/>
</dbReference>
<dbReference type="Gene3D" id="2.60.40.4070">
    <property type="match status" value="1"/>
</dbReference>
<evidence type="ECO:0000313" key="8">
    <source>
        <dbReference type="Proteomes" id="UP000228751"/>
    </source>
</evidence>
<dbReference type="RefSeq" id="WP_099542157.1">
    <property type="nucleotide sequence ID" value="NZ_PEBQ01000184.1"/>
</dbReference>
<dbReference type="GO" id="GO:0044781">
    <property type="term" value="P:bacterial-type flagellum organization"/>
    <property type="evidence" value="ECO:0007669"/>
    <property type="project" value="UniProtKB-UniRule"/>
</dbReference>
<dbReference type="Gene3D" id="2.30.30.910">
    <property type="match status" value="1"/>
</dbReference>
<protein>
    <recommendedName>
        <fullName evidence="2 5">Basal-body rod modification protein FlgD</fullName>
    </recommendedName>
</protein>
<dbReference type="EMBL" id="PEBQ01000184">
    <property type="protein sequence ID" value="PHY92847.1"/>
    <property type="molecule type" value="Genomic_DNA"/>
</dbReference>
<keyword evidence="7" id="KW-0966">Cell projection</keyword>
<evidence type="ECO:0000313" key="7">
    <source>
        <dbReference type="EMBL" id="PHY92847.1"/>
    </source>
</evidence>
<keyword evidence="3 5" id="KW-1005">Bacterial flagellum biogenesis</keyword>
<proteinExistence type="inferred from homology"/>
<feature type="domain" description="FlgD/Vpr Ig-like" evidence="6">
    <location>
        <begin position="138"/>
        <end position="203"/>
    </location>
</feature>
<dbReference type="AlphaFoldDB" id="A0A2G4R8L0"/>
<name>A0A2G4R8L0_9PROT</name>
<accession>A0A2G4R8L0</accession>
<dbReference type="Pfam" id="PF03963">
    <property type="entry name" value="FlgD"/>
    <property type="match status" value="1"/>
</dbReference>
<gene>
    <name evidence="7" type="ORF">CSR02_14555</name>
</gene>
<evidence type="ECO:0000256" key="2">
    <source>
        <dbReference type="ARBA" id="ARBA00016013"/>
    </source>
</evidence>
<sequence>MSTTATTSSTSQLASLLQASESAAKTGATSISTAGSTGTSTASTASAGAFASLATNESNFLTLLTTQLKNQDPSSPMDTNEMTSELATFAGVEQQVQTNQNLESLISLNEEGQLTSDKSLVGEKASVSSSTLPLQSGKASLTFTGTSGEVVAISVANSAGQVVKDDLVSASNGSNTWSWDGTDNSGNQLSDGAYSVAVKTMNSSGVTSDVSFAVNGTITGITKGSTDMEAEMGEAEVPLSSVSSISASS</sequence>
<evidence type="ECO:0000256" key="3">
    <source>
        <dbReference type="ARBA" id="ARBA00022795"/>
    </source>
</evidence>
<dbReference type="OrthoDB" id="9785233at2"/>
<organism evidence="7 8">
    <name type="scientific">Acetobacter pomorum</name>
    <dbReference type="NCBI Taxonomy" id="65959"/>
    <lineage>
        <taxon>Bacteria</taxon>
        <taxon>Pseudomonadati</taxon>
        <taxon>Pseudomonadota</taxon>
        <taxon>Alphaproteobacteria</taxon>
        <taxon>Acetobacterales</taxon>
        <taxon>Acetobacteraceae</taxon>
        <taxon>Acetobacter</taxon>
    </lineage>
</organism>
<reference evidence="7 8" key="1">
    <citation type="submission" date="2017-10" db="EMBL/GenBank/DDBJ databases">
        <title>Genomic analysis of the genus Acetobacter.</title>
        <authorList>
            <person name="Kim K.H."/>
            <person name="Chun B.H."/>
            <person name="Son A.R."/>
            <person name="Jeon C.O."/>
        </authorList>
    </citation>
    <scope>NUCLEOTIDE SEQUENCE [LARGE SCALE GENOMIC DNA]</scope>
    <source>
        <strain evidence="7 8">LHT 2458</strain>
    </source>
</reference>
<keyword evidence="7" id="KW-0969">Cilium</keyword>
<comment type="caution">
    <text evidence="7">The sequence shown here is derived from an EMBL/GenBank/DDBJ whole genome shotgun (WGS) entry which is preliminary data.</text>
</comment>
<comment type="similarity">
    <text evidence="1 5">Belongs to the FlgD family.</text>
</comment>
<keyword evidence="7" id="KW-0282">Flagellum</keyword>
<dbReference type="InterPro" id="IPR005648">
    <property type="entry name" value="FlgD"/>
</dbReference>
<keyword evidence="8" id="KW-1185">Reference proteome</keyword>